<feature type="region of interest" description="Disordered" evidence="5">
    <location>
        <begin position="30"/>
        <end position="50"/>
    </location>
</feature>
<evidence type="ECO:0000256" key="1">
    <source>
        <dbReference type="ARBA" id="ARBA00001255"/>
    </source>
</evidence>
<dbReference type="Gene3D" id="2.70.98.60">
    <property type="entry name" value="alpha-galactosidase from lactobacil brevis"/>
    <property type="match status" value="1"/>
</dbReference>
<accession>A0AA38XLN1</accession>
<dbReference type="InterPro" id="IPR050985">
    <property type="entry name" value="Alpha-glycosidase_related"/>
</dbReference>
<protein>
    <recommendedName>
        <fullName evidence="2">alpha-galactosidase</fullName>
        <ecNumber evidence="2">3.2.1.22</ecNumber>
    </recommendedName>
</protein>
<dbReference type="InterPro" id="IPR017853">
    <property type="entry name" value="GH"/>
</dbReference>
<name>A0AA38XLN1_9EURO</name>
<organism evidence="6 7">
    <name type="scientific">Cladophialophora chaetospira</name>
    <dbReference type="NCBI Taxonomy" id="386627"/>
    <lineage>
        <taxon>Eukaryota</taxon>
        <taxon>Fungi</taxon>
        <taxon>Dikarya</taxon>
        <taxon>Ascomycota</taxon>
        <taxon>Pezizomycotina</taxon>
        <taxon>Eurotiomycetes</taxon>
        <taxon>Chaetothyriomycetidae</taxon>
        <taxon>Chaetothyriales</taxon>
        <taxon>Herpotrichiellaceae</taxon>
        <taxon>Cladophialophora</taxon>
    </lineage>
</organism>
<dbReference type="EC" id="3.2.1.22" evidence="2"/>
<dbReference type="Pfam" id="PF02065">
    <property type="entry name" value="Melibiase"/>
    <property type="match status" value="1"/>
</dbReference>
<gene>
    <name evidence="6" type="ORF">H2200_001854</name>
</gene>
<dbReference type="InterPro" id="IPR002252">
    <property type="entry name" value="Glyco_hydro_36"/>
</dbReference>
<evidence type="ECO:0000256" key="3">
    <source>
        <dbReference type="ARBA" id="ARBA00022801"/>
    </source>
</evidence>
<evidence type="ECO:0000256" key="4">
    <source>
        <dbReference type="ARBA" id="ARBA00023295"/>
    </source>
</evidence>
<proteinExistence type="predicted"/>
<sequence>MVGPREIRWETSSLLVVLTVEEDQVVRLKSIRPAGDQEPNGEGTADHKSSKTLICGSVTNRLKYRDHKESKNSQQQTLEVISYDEVTRLSVTATLVAYEGTPTLRSFTTVRNDGEEDLILLQVTSLVTGGLTGGTREWWHEYVASTATNTWFREAQWHDFDLPTLGLDSIGVIELNQGHLSSHAAFSLSNHGSFSTGGNLATGMLKRRDGKETWLWQVENNGSWRYELGDFKDDVYIAISGPTEYNHHWKERLAPGQSFKTVPCALVHVYDGLDAAFGALTTYRRHIRRKHKDNETLPIIFNDYMNCLMGDPDEEKVRSLIEPAVFAGAEYFVIDAGWYADETDWWDSVGEWEPSQKRFPNGFKALIAEIRAAGVVPGIWLEPEVVGVRSNIANELPNEAFFQINGKKVMEKSRYQLDYRHPAVIDRMDRIVDNLVRDYGVGYFKFDYNVDVAAGTDIDTFSSGAGALAHNRAYLAWISRIFDGFPDLVIETCSSGGQRLDYAMLAAHPIQSTSDLQDPVRYAAVSAAIATAIAPEQSAGWAYPQPEWSDEINALTVVNTLLGRVHLSGKVHKLSEAQLRLVKNGMDVYKSIRGDVGASMPFWPMGLPGWHDEWLAFGLKVAGADSVYVAVWRRGGDRSCRFPIACAREGAAGKVEVLYPVGSAFKVETAWDGKGRTLEVKLPDTVCARLLKVTW</sequence>
<reference evidence="6" key="1">
    <citation type="submission" date="2022-10" db="EMBL/GenBank/DDBJ databases">
        <title>Culturing micro-colonial fungi from biological soil crusts in the Mojave desert and describing Neophaeococcomyces mojavensis, and introducing the new genera and species Taxawa tesnikishii.</title>
        <authorList>
            <person name="Kurbessoian T."/>
            <person name="Stajich J.E."/>
        </authorList>
    </citation>
    <scope>NUCLEOTIDE SEQUENCE</scope>
    <source>
        <strain evidence="6">TK_41</strain>
    </source>
</reference>
<dbReference type="EMBL" id="JAPDRK010000002">
    <property type="protein sequence ID" value="KAJ9615777.1"/>
    <property type="molecule type" value="Genomic_DNA"/>
</dbReference>
<dbReference type="InterPro" id="IPR038417">
    <property type="entry name" value="Alpga-gal_N_sf"/>
</dbReference>
<dbReference type="InterPro" id="IPR013785">
    <property type="entry name" value="Aldolase_TIM"/>
</dbReference>
<keyword evidence="7" id="KW-1185">Reference proteome</keyword>
<dbReference type="CDD" id="cd14791">
    <property type="entry name" value="GH36"/>
    <property type="match status" value="1"/>
</dbReference>
<dbReference type="SUPFAM" id="SSF51445">
    <property type="entry name" value="(Trans)glycosidases"/>
    <property type="match status" value="1"/>
</dbReference>
<dbReference type="Gene3D" id="3.20.20.70">
    <property type="entry name" value="Aldolase class I"/>
    <property type="match status" value="1"/>
</dbReference>
<evidence type="ECO:0000256" key="5">
    <source>
        <dbReference type="SAM" id="MobiDB-lite"/>
    </source>
</evidence>
<comment type="catalytic activity">
    <reaction evidence="1">
        <text>Hydrolysis of terminal, non-reducing alpha-D-galactose residues in alpha-D-galactosides, including galactose oligosaccharides, galactomannans and galactolipids.</text>
        <dbReference type="EC" id="3.2.1.22"/>
    </reaction>
</comment>
<dbReference type="GO" id="GO:0016052">
    <property type="term" value="P:carbohydrate catabolic process"/>
    <property type="evidence" value="ECO:0007669"/>
    <property type="project" value="InterPro"/>
</dbReference>
<dbReference type="PANTHER" id="PTHR43053:SF3">
    <property type="entry name" value="ALPHA-GALACTOSIDASE C-RELATED"/>
    <property type="match status" value="1"/>
</dbReference>
<dbReference type="AlphaFoldDB" id="A0AA38XLN1"/>
<dbReference type="Proteomes" id="UP001172673">
    <property type="component" value="Unassembled WGS sequence"/>
</dbReference>
<dbReference type="GO" id="GO:0004557">
    <property type="term" value="F:alpha-galactosidase activity"/>
    <property type="evidence" value="ECO:0007669"/>
    <property type="project" value="UniProtKB-EC"/>
</dbReference>
<comment type="caution">
    <text evidence="6">The sequence shown here is derived from an EMBL/GenBank/DDBJ whole genome shotgun (WGS) entry which is preliminary data.</text>
</comment>
<keyword evidence="3" id="KW-0378">Hydrolase</keyword>
<evidence type="ECO:0000256" key="2">
    <source>
        <dbReference type="ARBA" id="ARBA00012755"/>
    </source>
</evidence>
<evidence type="ECO:0000313" key="6">
    <source>
        <dbReference type="EMBL" id="KAJ9615777.1"/>
    </source>
</evidence>
<dbReference type="PANTHER" id="PTHR43053">
    <property type="entry name" value="GLYCOSIDASE FAMILY 31"/>
    <property type="match status" value="1"/>
</dbReference>
<evidence type="ECO:0000313" key="7">
    <source>
        <dbReference type="Proteomes" id="UP001172673"/>
    </source>
</evidence>
<dbReference type="PRINTS" id="PR00743">
    <property type="entry name" value="GLHYDRLASE36"/>
</dbReference>
<keyword evidence="4" id="KW-0326">Glycosidase</keyword>